<dbReference type="AlphaFoldDB" id="A0A8J7WNV6"/>
<dbReference type="RefSeq" id="WP_211466749.1">
    <property type="nucleotide sequence ID" value="NZ_JAGSXH010000023.1"/>
</dbReference>
<evidence type="ECO:0000313" key="2">
    <source>
        <dbReference type="EMBL" id="MBS2963239.1"/>
    </source>
</evidence>
<dbReference type="EMBL" id="JAGSXH010000023">
    <property type="protein sequence ID" value="MBS2963239.1"/>
    <property type="molecule type" value="Genomic_DNA"/>
</dbReference>
<proteinExistence type="predicted"/>
<evidence type="ECO:0000313" key="3">
    <source>
        <dbReference type="Proteomes" id="UP000677913"/>
    </source>
</evidence>
<sequence length="59" mass="6249">MTVPSTLTQSGPQTQVPDVHNLPLGERSEERLSATAAIRERVLRKTGSGVTAAAFQSSI</sequence>
<keyword evidence="3" id="KW-1185">Reference proteome</keyword>
<feature type="compositionally biased region" description="Polar residues" evidence="1">
    <location>
        <begin position="1"/>
        <end position="16"/>
    </location>
</feature>
<gene>
    <name evidence="2" type="ORF">KGA66_09290</name>
</gene>
<comment type="caution">
    <text evidence="2">The sequence shown here is derived from an EMBL/GenBank/DDBJ whole genome shotgun (WGS) entry which is preliminary data.</text>
</comment>
<evidence type="ECO:0000256" key="1">
    <source>
        <dbReference type="SAM" id="MobiDB-lite"/>
    </source>
</evidence>
<reference evidence="2" key="1">
    <citation type="submission" date="2021-04" db="EMBL/GenBank/DDBJ databases">
        <title>Genome based classification of Actinospica acidithermotolerans sp. nov., an actinobacterium isolated from an Indonesian hot spring.</title>
        <authorList>
            <person name="Kusuma A.B."/>
            <person name="Putra K.E."/>
            <person name="Nafisah S."/>
            <person name="Loh J."/>
            <person name="Nouioui I."/>
            <person name="Goodfellow M."/>
        </authorList>
    </citation>
    <scope>NUCLEOTIDE SEQUENCE</scope>
    <source>
        <strain evidence="2">DSM 45618</strain>
    </source>
</reference>
<name>A0A8J7WNV6_9ACTN</name>
<protein>
    <submittedName>
        <fullName evidence="2">Uncharacterized protein</fullName>
    </submittedName>
</protein>
<dbReference type="Proteomes" id="UP000677913">
    <property type="component" value="Unassembled WGS sequence"/>
</dbReference>
<feature type="region of interest" description="Disordered" evidence="1">
    <location>
        <begin position="1"/>
        <end position="31"/>
    </location>
</feature>
<accession>A0A8J7WNV6</accession>
<organism evidence="2 3">
    <name type="scientific">Actinocrinis puniceicyclus</name>
    <dbReference type="NCBI Taxonomy" id="977794"/>
    <lineage>
        <taxon>Bacteria</taxon>
        <taxon>Bacillati</taxon>
        <taxon>Actinomycetota</taxon>
        <taxon>Actinomycetes</taxon>
        <taxon>Catenulisporales</taxon>
        <taxon>Actinospicaceae</taxon>
        <taxon>Actinocrinis</taxon>
    </lineage>
</organism>